<evidence type="ECO:0000256" key="5">
    <source>
        <dbReference type="ARBA" id="ARBA00023163"/>
    </source>
</evidence>
<keyword evidence="9" id="KW-1185">Reference proteome</keyword>
<evidence type="ECO:0000313" key="8">
    <source>
        <dbReference type="EMBL" id="KAI5071200.1"/>
    </source>
</evidence>
<dbReference type="GO" id="GO:0006325">
    <property type="term" value="P:chromatin organization"/>
    <property type="evidence" value="ECO:0007669"/>
    <property type="project" value="UniProtKB-KW"/>
</dbReference>
<dbReference type="OrthoDB" id="1911236at2759"/>
<keyword evidence="6" id="KW-0539">Nucleus</keyword>
<keyword evidence="4" id="KW-0805">Transcription regulation</keyword>
<comment type="subcellular location">
    <subcellularLocation>
        <location evidence="1">Nucleus</location>
    </subcellularLocation>
</comment>
<accession>A0A9D4ZFB4</accession>
<dbReference type="AlphaFoldDB" id="A0A9D4ZFB4"/>
<proteinExistence type="inferred from homology"/>
<dbReference type="InterPro" id="IPR012423">
    <property type="entry name" value="Eaf7/MRGBP"/>
</dbReference>
<feature type="compositionally biased region" description="Polar residues" evidence="7">
    <location>
        <begin position="46"/>
        <end position="61"/>
    </location>
</feature>
<evidence type="ECO:0000256" key="6">
    <source>
        <dbReference type="ARBA" id="ARBA00023242"/>
    </source>
</evidence>
<evidence type="ECO:0000256" key="7">
    <source>
        <dbReference type="SAM" id="MobiDB-lite"/>
    </source>
</evidence>
<dbReference type="GO" id="GO:0006357">
    <property type="term" value="P:regulation of transcription by RNA polymerase II"/>
    <property type="evidence" value="ECO:0007669"/>
    <property type="project" value="TreeGrafter"/>
</dbReference>
<dbReference type="EMBL" id="JABFUD020000013">
    <property type="protein sequence ID" value="KAI5071200.1"/>
    <property type="molecule type" value="Genomic_DNA"/>
</dbReference>
<comment type="similarity">
    <text evidence="2">Belongs to the EAF7 family.</text>
</comment>
<dbReference type="Proteomes" id="UP000886520">
    <property type="component" value="Chromosome 13"/>
</dbReference>
<protein>
    <submittedName>
        <fullName evidence="8">Uncharacterized protein</fullName>
    </submittedName>
</protein>
<evidence type="ECO:0000313" key="9">
    <source>
        <dbReference type="Proteomes" id="UP000886520"/>
    </source>
</evidence>
<feature type="region of interest" description="Disordered" evidence="7">
    <location>
        <begin position="144"/>
        <end position="171"/>
    </location>
</feature>
<comment type="caution">
    <text evidence="8">The sequence shown here is derived from an EMBL/GenBank/DDBJ whole genome shotgun (WGS) entry which is preliminary data.</text>
</comment>
<dbReference type="GO" id="GO:0005634">
    <property type="term" value="C:nucleus"/>
    <property type="evidence" value="ECO:0007669"/>
    <property type="project" value="UniProtKB-SubCell"/>
</dbReference>
<reference evidence="8" key="1">
    <citation type="submission" date="2021-01" db="EMBL/GenBank/DDBJ databases">
        <title>Adiantum capillus-veneris genome.</title>
        <authorList>
            <person name="Fang Y."/>
            <person name="Liao Q."/>
        </authorList>
    </citation>
    <scope>NUCLEOTIDE SEQUENCE</scope>
    <source>
        <strain evidence="8">H3</strain>
        <tissue evidence="8">Leaf</tissue>
    </source>
</reference>
<dbReference type="PANTHER" id="PTHR13581">
    <property type="entry name" value="MRG-BINDING PROTEIN"/>
    <property type="match status" value="1"/>
</dbReference>
<feature type="compositionally biased region" description="Acidic residues" evidence="7">
    <location>
        <begin position="144"/>
        <end position="155"/>
    </location>
</feature>
<evidence type="ECO:0000256" key="1">
    <source>
        <dbReference type="ARBA" id="ARBA00004123"/>
    </source>
</evidence>
<name>A0A9D4ZFB4_ADICA</name>
<gene>
    <name evidence="8" type="ORF">GOP47_0013451</name>
</gene>
<dbReference type="Pfam" id="PF07904">
    <property type="entry name" value="Eaf7"/>
    <property type="match status" value="1"/>
</dbReference>
<evidence type="ECO:0000256" key="4">
    <source>
        <dbReference type="ARBA" id="ARBA00023015"/>
    </source>
</evidence>
<organism evidence="8 9">
    <name type="scientific">Adiantum capillus-veneris</name>
    <name type="common">Maidenhair fern</name>
    <dbReference type="NCBI Taxonomy" id="13818"/>
    <lineage>
        <taxon>Eukaryota</taxon>
        <taxon>Viridiplantae</taxon>
        <taxon>Streptophyta</taxon>
        <taxon>Embryophyta</taxon>
        <taxon>Tracheophyta</taxon>
        <taxon>Polypodiopsida</taxon>
        <taxon>Polypodiidae</taxon>
        <taxon>Polypodiales</taxon>
        <taxon>Pteridineae</taxon>
        <taxon>Pteridaceae</taxon>
        <taxon>Vittarioideae</taxon>
        <taxon>Adiantum</taxon>
    </lineage>
</organism>
<keyword evidence="3" id="KW-0156">Chromatin regulator</keyword>
<dbReference type="PANTHER" id="PTHR13581:SF5">
    <property type="entry name" value="MRG_MORF4L-BINDING PROTEIN"/>
    <property type="match status" value="1"/>
</dbReference>
<keyword evidence="5" id="KW-0804">Transcription</keyword>
<evidence type="ECO:0000256" key="3">
    <source>
        <dbReference type="ARBA" id="ARBA00022853"/>
    </source>
</evidence>
<feature type="region of interest" description="Disordered" evidence="7">
    <location>
        <begin position="41"/>
        <end position="74"/>
    </location>
</feature>
<evidence type="ECO:0000256" key="2">
    <source>
        <dbReference type="ARBA" id="ARBA00007117"/>
    </source>
</evidence>
<dbReference type="GO" id="GO:0035267">
    <property type="term" value="C:NuA4 histone acetyltransferase complex"/>
    <property type="evidence" value="ECO:0007669"/>
    <property type="project" value="TreeGrafter"/>
</dbReference>
<sequence length="171" mass="19188">MLDFVFAGAFAQGDAHQLDPSMKKKVGDVGSGMASMAVAAAAAEQPSVSEQDATPSLSTHTHPAAPVSSESSLPKSLQQVELELRLLEALEMYHPAKLQGMHRHFVLFGLMEYLEKRLHQHFTADEILQHLDRFYNIEMLKPDEEEEIQNQEEEFSLPSSFFSQKEETRDA</sequence>